<keyword evidence="3" id="KW-1185">Reference proteome</keyword>
<dbReference type="EMBL" id="CAJZBQ010000061">
    <property type="protein sequence ID" value="CAG9335206.1"/>
    <property type="molecule type" value="Genomic_DNA"/>
</dbReference>
<keyword evidence="1" id="KW-1133">Transmembrane helix</keyword>
<name>A0AAU9KM94_9CILI</name>
<proteinExistence type="predicted"/>
<evidence type="ECO:0000313" key="3">
    <source>
        <dbReference type="Proteomes" id="UP001162131"/>
    </source>
</evidence>
<feature type="transmembrane region" description="Helical" evidence="1">
    <location>
        <begin position="763"/>
        <end position="781"/>
    </location>
</feature>
<dbReference type="AlphaFoldDB" id="A0AAU9KM94"/>
<feature type="transmembrane region" description="Helical" evidence="1">
    <location>
        <begin position="793"/>
        <end position="811"/>
    </location>
</feature>
<evidence type="ECO:0000313" key="2">
    <source>
        <dbReference type="EMBL" id="CAG9335206.1"/>
    </source>
</evidence>
<evidence type="ECO:0000256" key="1">
    <source>
        <dbReference type="SAM" id="Phobius"/>
    </source>
</evidence>
<feature type="transmembrane region" description="Helical" evidence="1">
    <location>
        <begin position="607"/>
        <end position="625"/>
    </location>
</feature>
<sequence>MPGEDDCTKCYSDQCPKCYGYSQNMCSKCTSGKEPSCCDWLASSCSSTFNSITCSIGTVLINEVCLYAIPYGFVNNLPVNTPVINADFTNSFAGIYDSILVTGESSSTYNYWNSPESIDPLPAKQRGLYFIPNSYLKATINLYHTFTIGAWVYPISGYYITYTGNQLKVHSNGTIEICMPNFAGSSKTYSTSISSNLQKWNYISYSIEYRFNGTSSISPYIETDITNPYFVQEGIFRPEAGGSLYLGSADFNGFISLFQLWQIAISSFQSYRGYFNNNAGALDLWSCDFNSFYDGSSFKKCLDSCQNGCVRADSCNICDSELCLKCSSFDSKSCFLCVENRLGNSCSFCTDLLCDTCNSSSNGCKACKPNASVQNNSCACNSGYNGTTACKYVPFSVDLLIFSNDSLSLDFSDPLQYALSNDSFKISIENDPKFSWSLELVNTTYYSIQTIFNEKIEEYTIINITFFDLTKVKSIYNGILSSSTISSRLNKYDPASYSLAMTEITSQISSAVQGAVIGSIAASFVNPNPSSLWSFLSCLQILSYLSLSGIPFSEKMNKFLSNLNSFSLFPNVFEYLINEKEGSKAYDNAINFGYNTDLILLNQGDDFSIAAASVLFIPLVLYLANCSYRMVGKKFQKMYQNYKYAFYIRFWIQCFLELGTAAYVGLKMFKIQNFTQITNIIICFGIISLYTASPFAFFWFSYRNRVKIQSKSKTFFSLFDSFFYEFRTEKGFLYSLYYFVYFLRRLIYSTNLVFLSDYPRTQVSINIICSLISIFYLIAYWPYKDKIIQISNLASEIMISIIMCATSFYLFDLSSSMISDMENFIIFTSIMVIGVQFCTSISIFARTIYQLFGGKLNPYGNSKLKVHPIEEFSETI</sequence>
<comment type="caution">
    <text evidence="2">The sequence shown here is derived from an EMBL/GenBank/DDBJ whole genome shotgun (WGS) entry which is preliminary data.</text>
</comment>
<feature type="transmembrane region" description="Helical" evidence="1">
    <location>
        <begin position="646"/>
        <end position="665"/>
    </location>
</feature>
<dbReference type="Proteomes" id="UP001162131">
    <property type="component" value="Unassembled WGS sequence"/>
</dbReference>
<dbReference type="SUPFAM" id="SSF57184">
    <property type="entry name" value="Growth factor receptor domain"/>
    <property type="match status" value="1"/>
</dbReference>
<keyword evidence="1" id="KW-0472">Membrane</keyword>
<feature type="transmembrane region" description="Helical" evidence="1">
    <location>
        <begin position="823"/>
        <end position="845"/>
    </location>
</feature>
<evidence type="ECO:0008006" key="4">
    <source>
        <dbReference type="Google" id="ProtNLM"/>
    </source>
</evidence>
<gene>
    <name evidence="2" type="ORF">BSTOLATCC_MIC63410</name>
</gene>
<accession>A0AAU9KM94</accession>
<feature type="transmembrane region" description="Helical" evidence="1">
    <location>
        <begin position="731"/>
        <end position="748"/>
    </location>
</feature>
<dbReference type="InterPro" id="IPR009030">
    <property type="entry name" value="Growth_fac_rcpt_cys_sf"/>
</dbReference>
<reference evidence="2" key="1">
    <citation type="submission" date="2021-09" db="EMBL/GenBank/DDBJ databases">
        <authorList>
            <consortium name="AG Swart"/>
            <person name="Singh M."/>
            <person name="Singh A."/>
            <person name="Seah K."/>
            <person name="Emmerich C."/>
        </authorList>
    </citation>
    <scope>NUCLEOTIDE SEQUENCE</scope>
    <source>
        <strain evidence="2">ATCC30299</strain>
    </source>
</reference>
<protein>
    <recommendedName>
        <fullName evidence="4">TNFR-Cys domain-containing protein</fullName>
    </recommendedName>
</protein>
<organism evidence="2 3">
    <name type="scientific">Blepharisma stoltei</name>
    <dbReference type="NCBI Taxonomy" id="1481888"/>
    <lineage>
        <taxon>Eukaryota</taxon>
        <taxon>Sar</taxon>
        <taxon>Alveolata</taxon>
        <taxon>Ciliophora</taxon>
        <taxon>Postciliodesmatophora</taxon>
        <taxon>Heterotrichea</taxon>
        <taxon>Heterotrichida</taxon>
        <taxon>Blepharismidae</taxon>
        <taxon>Blepharisma</taxon>
    </lineage>
</organism>
<keyword evidence="1" id="KW-0812">Transmembrane</keyword>
<feature type="transmembrane region" description="Helical" evidence="1">
    <location>
        <begin position="677"/>
        <end position="702"/>
    </location>
</feature>